<evidence type="ECO:0000256" key="17">
    <source>
        <dbReference type="ARBA" id="ARBA00023136"/>
    </source>
</evidence>
<comment type="subcellular location">
    <subcellularLocation>
        <location evidence="1">Cell membrane</location>
        <topology evidence="1">Single-pass membrane protein</topology>
    </subcellularLocation>
    <subcellularLocation>
        <location evidence="2">Membrane</location>
        <topology evidence="2">Single-pass type I membrane protein</topology>
    </subcellularLocation>
</comment>
<keyword evidence="18" id="KW-0675">Receptor</keyword>
<dbReference type="PROSITE" id="PS50011">
    <property type="entry name" value="PROTEIN_KINASE_DOM"/>
    <property type="match status" value="1"/>
</dbReference>
<keyword evidence="9" id="KW-0808">Transferase</keyword>
<name>A0AAV0IIB4_9ROSI</name>
<dbReference type="GO" id="GO:0004674">
    <property type="term" value="F:protein serine/threonine kinase activity"/>
    <property type="evidence" value="ECO:0007669"/>
    <property type="project" value="UniProtKB-KW"/>
</dbReference>
<dbReference type="GO" id="GO:0005886">
    <property type="term" value="C:plasma membrane"/>
    <property type="evidence" value="ECO:0007669"/>
    <property type="project" value="UniProtKB-SubCell"/>
</dbReference>
<dbReference type="Pfam" id="PF07714">
    <property type="entry name" value="PK_Tyr_Ser-Thr"/>
    <property type="match status" value="1"/>
</dbReference>
<evidence type="ECO:0000256" key="8">
    <source>
        <dbReference type="ARBA" id="ARBA00022614"/>
    </source>
</evidence>
<evidence type="ECO:0000256" key="23">
    <source>
        <dbReference type="SAM" id="Phobius"/>
    </source>
</evidence>
<keyword evidence="7" id="KW-0597">Phosphoprotein</keyword>
<evidence type="ECO:0000256" key="7">
    <source>
        <dbReference type="ARBA" id="ARBA00022553"/>
    </source>
</evidence>
<feature type="binding site" evidence="22">
    <location>
        <position position="746"/>
    </location>
    <ligand>
        <name>ATP</name>
        <dbReference type="ChEBI" id="CHEBI:30616"/>
    </ligand>
</feature>
<evidence type="ECO:0000256" key="22">
    <source>
        <dbReference type="PROSITE-ProRule" id="PRU10141"/>
    </source>
</evidence>
<keyword evidence="10 23" id="KW-0812">Transmembrane</keyword>
<dbReference type="InterPro" id="IPR032675">
    <property type="entry name" value="LRR_dom_sf"/>
</dbReference>
<feature type="transmembrane region" description="Helical" evidence="23">
    <location>
        <begin position="662"/>
        <end position="685"/>
    </location>
</feature>
<dbReference type="InterPro" id="IPR011009">
    <property type="entry name" value="Kinase-like_dom_sf"/>
</dbReference>
<keyword evidence="12" id="KW-0677">Repeat</keyword>
<dbReference type="PANTHER" id="PTHR27008:SF499">
    <property type="entry name" value="OS06G0581500 PROTEIN"/>
    <property type="match status" value="1"/>
</dbReference>
<keyword evidence="11" id="KW-0732">Signal</keyword>
<keyword evidence="15 22" id="KW-0067">ATP-binding</keyword>
<dbReference type="InterPro" id="IPR000719">
    <property type="entry name" value="Prot_kinase_dom"/>
</dbReference>
<accession>A0AAV0IIB4</accession>
<evidence type="ECO:0000256" key="13">
    <source>
        <dbReference type="ARBA" id="ARBA00022741"/>
    </source>
</evidence>
<keyword evidence="5" id="KW-1003">Cell membrane</keyword>
<keyword evidence="17 23" id="KW-0472">Membrane</keyword>
<dbReference type="GO" id="GO:0005524">
    <property type="term" value="F:ATP binding"/>
    <property type="evidence" value="ECO:0007669"/>
    <property type="project" value="UniProtKB-UniRule"/>
</dbReference>
<evidence type="ECO:0000256" key="19">
    <source>
        <dbReference type="ARBA" id="ARBA00023180"/>
    </source>
</evidence>
<evidence type="ECO:0000256" key="16">
    <source>
        <dbReference type="ARBA" id="ARBA00022989"/>
    </source>
</evidence>
<dbReference type="Pfam" id="PF00560">
    <property type="entry name" value="LRR_1"/>
    <property type="match status" value="9"/>
</dbReference>
<comment type="catalytic activity">
    <reaction evidence="21">
        <text>L-seryl-[protein] + ATP = O-phospho-L-seryl-[protein] + ADP + H(+)</text>
        <dbReference type="Rhea" id="RHEA:17989"/>
        <dbReference type="Rhea" id="RHEA-COMP:9863"/>
        <dbReference type="Rhea" id="RHEA-COMP:11604"/>
        <dbReference type="ChEBI" id="CHEBI:15378"/>
        <dbReference type="ChEBI" id="CHEBI:29999"/>
        <dbReference type="ChEBI" id="CHEBI:30616"/>
        <dbReference type="ChEBI" id="CHEBI:83421"/>
        <dbReference type="ChEBI" id="CHEBI:456216"/>
        <dbReference type="EC" id="2.7.11.1"/>
    </reaction>
</comment>
<keyword evidence="14" id="KW-0418">Kinase</keyword>
<evidence type="ECO:0000256" key="20">
    <source>
        <dbReference type="ARBA" id="ARBA00047899"/>
    </source>
</evidence>
<dbReference type="FunFam" id="1.10.510.10:FF:000358">
    <property type="entry name" value="Putative leucine-rich repeat receptor-like serine/threonine-protein kinase"/>
    <property type="match status" value="1"/>
</dbReference>
<evidence type="ECO:0000256" key="15">
    <source>
        <dbReference type="ARBA" id="ARBA00022840"/>
    </source>
</evidence>
<dbReference type="InterPro" id="IPR001245">
    <property type="entry name" value="Ser-Thr/Tyr_kinase_cat_dom"/>
</dbReference>
<protein>
    <recommendedName>
        <fullName evidence="4">non-specific serine/threonine protein kinase</fullName>
        <ecNumber evidence="4">2.7.11.1</ecNumber>
    </recommendedName>
</protein>
<dbReference type="InterPro" id="IPR003591">
    <property type="entry name" value="Leu-rich_rpt_typical-subtyp"/>
</dbReference>
<dbReference type="FunFam" id="3.30.200.20:FF:000432">
    <property type="entry name" value="LRR receptor-like serine/threonine-protein kinase EFR"/>
    <property type="match status" value="1"/>
</dbReference>
<keyword evidence="26" id="KW-1185">Reference proteome</keyword>
<gene>
    <name evidence="25" type="ORF">LITE_LOCUS9275</name>
</gene>
<dbReference type="PROSITE" id="PS00108">
    <property type="entry name" value="PROTEIN_KINASE_ST"/>
    <property type="match status" value="1"/>
</dbReference>
<dbReference type="FunFam" id="3.80.10.10:FF:000288">
    <property type="entry name" value="LRR receptor-like serine/threonine-protein kinase EFR"/>
    <property type="match status" value="1"/>
</dbReference>
<evidence type="ECO:0000256" key="6">
    <source>
        <dbReference type="ARBA" id="ARBA00022527"/>
    </source>
</evidence>
<comment type="similarity">
    <text evidence="3">Belongs to the protein kinase superfamily. Ser/Thr protein kinase family.</text>
</comment>
<dbReference type="FunFam" id="3.80.10.10:FF:000095">
    <property type="entry name" value="LRR receptor-like serine/threonine-protein kinase GSO1"/>
    <property type="match status" value="1"/>
</dbReference>
<evidence type="ECO:0000256" key="9">
    <source>
        <dbReference type="ARBA" id="ARBA00022679"/>
    </source>
</evidence>
<dbReference type="InterPro" id="IPR013210">
    <property type="entry name" value="LRR_N_plant-typ"/>
</dbReference>
<keyword evidence="16 23" id="KW-1133">Transmembrane helix</keyword>
<evidence type="ECO:0000256" key="4">
    <source>
        <dbReference type="ARBA" id="ARBA00012513"/>
    </source>
</evidence>
<evidence type="ECO:0000256" key="21">
    <source>
        <dbReference type="ARBA" id="ARBA00048679"/>
    </source>
</evidence>
<organism evidence="25 26">
    <name type="scientific">Linum tenue</name>
    <dbReference type="NCBI Taxonomy" id="586396"/>
    <lineage>
        <taxon>Eukaryota</taxon>
        <taxon>Viridiplantae</taxon>
        <taxon>Streptophyta</taxon>
        <taxon>Embryophyta</taxon>
        <taxon>Tracheophyta</taxon>
        <taxon>Spermatophyta</taxon>
        <taxon>Magnoliopsida</taxon>
        <taxon>eudicotyledons</taxon>
        <taxon>Gunneridae</taxon>
        <taxon>Pentapetalae</taxon>
        <taxon>rosids</taxon>
        <taxon>fabids</taxon>
        <taxon>Malpighiales</taxon>
        <taxon>Linaceae</taxon>
        <taxon>Linum</taxon>
    </lineage>
</organism>
<dbReference type="InterPro" id="IPR008271">
    <property type="entry name" value="Ser/Thr_kinase_AS"/>
</dbReference>
<dbReference type="Gene3D" id="3.30.200.20">
    <property type="entry name" value="Phosphorylase Kinase, domain 1"/>
    <property type="match status" value="1"/>
</dbReference>
<keyword evidence="8" id="KW-0433">Leucine-rich repeat</keyword>
<dbReference type="PROSITE" id="PS00107">
    <property type="entry name" value="PROTEIN_KINASE_ATP"/>
    <property type="match status" value="1"/>
</dbReference>
<dbReference type="InterPro" id="IPR001611">
    <property type="entry name" value="Leu-rich_rpt"/>
</dbReference>
<evidence type="ECO:0000256" key="2">
    <source>
        <dbReference type="ARBA" id="ARBA00004479"/>
    </source>
</evidence>
<dbReference type="PANTHER" id="PTHR27008">
    <property type="entry name" value="OS04G0122200 PROTEIN"/>
    <property type="match status" value="1"/>
</dbReference>
<evidence type="ECO:0000256" key="1">
    <source>
        <dbReference type="ARBA" id="ARBA00004162"/>
    </source>
</evidence>
<dbReference type="Pfam" id="PF08263">
    <property type="entry name" value="LRRNT_2"/>
    <property type="match status" value="1"/>
</dbReference>
<dbReference type="Proteomes" id="UP001154282">
    <property type="component" value="Unassembled WGS sequence"/>
</dbReference>
<dbReference type="Gene3D" id="1.10.510.10">
    <property type="entry name" value="Transferase(Phosphotransferase) domain 1"/>
    <property type="match status" value="1"/>
</dbReference>
<evidence type="ECO:0000256" key="12">
    <source>
        <dbReference type="ARBA" id="ARBA00022737"/>
    </source>
</evidence>
<dbReference type="Gene3D" id="3.80.10.10">
    <property type="entry name" value="Ribonuclease Inhibitor"/>
    <property type="match status" value="3"/>
</dbReference>
<comment type="caution">
    <text evidence="25">The sequence shown here is derived from an EMBL/GenBank/DDBJ whole genome shotgun (WGS) entry which is preliminary data.</text>
</comment>
<evidence type="ECO:0000256" key="14">
    <source>
        <dbReference type="ARBA" id="ARBA00022777"/>
    </source>
</evidence>
<keyword evidence="6" id="KW-0723">Serine/threonine-protein kinase</keyword>
<reference evidence="25" key="1">
    <citation type="submission" date="2022-08" db="EMBL/GenBank/DDBJ databases">
        <authorList>
            <person name="Gutierrez-Valencia J."/>
        </authorList>
    </citation>
    <scope>NUCLEOTIDE SEQUENCE</scope>
</reference>
<dbReference type="InterPro" id="IPR051809">
    <property type="entry name" value="Plant_receptor-like_S/T_kinase"/>
</dbReference>
<dbReference type="SMART" id="SM00220">
    <property type="entry name" value="S_TKc"/>
    <property type="match status" value="1"/>
</dbReference>
<dbReference type="EC" id="2.7.11.1" evidence="4"/>
<dbReference type="AlphaFoldDB" id="A0AAV0IIB4"/>
<comment type="catalytic activity">
    <reaction evidence="20">
        <text>L-threonyl-[protein] + ATP = O-phospho-L-threonyl-[protein] + ADP + H(+)</text>
        <dbReference type="Rhea" id="RHEA:46608"/>
        <dbReference type="Rhea" id="RHEA-COMP:11060"/>
        <dbReference type="Rhea" id="RHEA-COMP:11605"/>
        <dbReference type="ChEBI" id="CHEBI:15378"/>
        <dbReference type="ChEBI" id="CHEBI:30013"/>
        <dbReference type="ChEBI" id="CHEBI:30616"/>
        <dbReference type="ChEBI" id="CHEBI:61977"/>
        <dbReference type="ChEBI" id="CHEBI:456216"/>
        <dbReference type="EC" id="2.7.11.1"/>
    </reaction>
</comment>
<keyword evidence="13 22" id="KW-0547">Nucleotide-binding</keyword>
<proteinExistence type="inferred from homology"/>
<dbReference type="SMART" id="SM00369">
    <property type="entry name" value="LRR_TYP"/>
    <property type="match status" value="5"/>
</dbReference>
<keyword evidence="19" id="KW-0325">Glycoprotein</keyword>
<evidence type="ECO:0000256" key="11">
    <source>
        <dbReference type="ARBA" id="ARBA00022729"/>
    </source>
</evidence>
<evidence type="ECO:0000256" key="5">
    <source>
        <dbReference type="ARBA" id="ARBA00022475"/>
    </source>
</evidence>
<evidence type="ECO:0000256" key="18">
    <source>
        <dbReference type="ARBA" id="ARBA00023170"/>
    </source>
</evidence>
<evidence type="ECO:0000256" key="3">
    <source>
        <dbReference type="ARBA" id="ARBA00008684"/>
    </source>
</evidence>
<evidence type="ECO:0000313" key="25">
    <source>
        <dbReference type="EMBL" id="CAI0396778.1"/>
    </source>
</evidence>
<dbReference type="SUPFAM" id="SSF52058">
    <property type="entry name" value="L domain-like"/>
    <property type="match status" value="2"/>
</dbReference>
<feature type="domain" description="Protein kinase" evidence="24">
    <location>
        <begin position="715"/>
        <end position="1038"/>
    </location>
</feature>
<sequence>MSCSKACLLFAAAVVVLHQLCFFTATTTTVVAASGILLSNDTDRMALLEFKSMIVSDPLGALTSWNDSTHFCQWYGVSCTERHDRVTIIDLRSQKLTGSISPHIGNLSFLKKLILYNNSFSKGIPPEIGRLRRLQRLSLFNNSLDGEIPSNISGCSALTLFHVMNNKLTGQLPWQMGSLKKLQIFYGDYNDLTGRIPPSFSNLSSLQIFVAATNRLSGEVPDALCQLKNLQVLVLQFNMLSGEIPDCICNLSSLTTLYFGYNQLHGILPRNLGISLLNLVELDAGSNHFTGRVPSSLSNASNLVLLQLQDNNFTGSMPSMGSSHNLVHLTIDSNSLGSGNADDLSFLSSLTNGSSLQVLIIHRNNFGGSLTNLIGNFPTSLEELSLSANKFSGSIPSGIQNLVNLQRFSASENDLSGTIPSNIGIMKTLQWLNLESNNISGSIPSSIGALTELLILTLSNNSLQGEIPAVIGNCQKLIGLDLSYNNLNGVIPPQVMSLSSLSKFMDLSYNNFSSALPIEVGRLKNLGFLDLSHNMLSGEIPNSVGSCMVMETLKLQGNLFHGTIPSSLSSLRGIQRLDVSSNNLSGQIPEFLGSMKMLQLLNLSYNNFEGQVPVSGVFKNASIISTVGNSKLCGGVVELNLPPCNFKHLKKQTSSLSLRMKILISVISSLLFLTCMCSCLLILWIKKRGKQDAISANDSQLQLSYHNLYKATDGFSISNLIGVGSFGSVYRGVLDMNRIGTTIAVKVFKLQRHGAIKSFMAECTALRNIRHINLVRILTVCSGVDYQGNDFKALIYEFLANGSLEDWLHPVESGDEPRRRLNFLQRLNIAIDVAYAVDYLHHQCGTPMVHCDLKPSNVLLDEDMRGHVSDFGLARLLTSIASPSPTTQTSSSIGIKGTVGYAPPEYGMGNENSIQGDVYSYGVLLLELFTGKRPTDETFNEGWNIHGFVRSALSDKSIAEVVDPIFLNEFLLDQTTTHCNNIRSSNSSEETINMKGQILKEVLISILEIGVVCSSDVPHERISISDVATRLVTVRKLLISEAI</sequence>
<evidence type="ECO:0000259" key="24">
    <source>
        <dbReference type="PROSITE" id="PS50011"/>
    </source>
</evidence>
<dbReference type="InterPro" id="IPR017441">
    <property type="entry name" value="Protein_kinase_ATP_BS"/>
</dbReference>
<evidence type="ECO:0000256" key="10">
    <source>
        <dbReference type="ARBA" id="ARBA00022692"/>
    </source>
</evidence>
<evidence type="ECO:0000313" key="26">
    <source>
        <dbReference type="Proteomes" id="UP001154282"/>
    </source>
</evidence>
<dbReference type="SUPFAM" id="SSF56112">
    <property type="entry name" value="Protein kinase-like (PK-like)"/>
    <property type="match status" value="1"/>
</dbReference>
<dbReference type="EMBL" id="CAMGYJ010000003">
    <property type="protein sequence ID" value="CAI0396778.1"/>
    <property type="molecule type" value="Genomic_DNA"/>
</dbReference>